<reference evidence="2 3" key="1">
    <citation type="journal article" date="2018" name="Nat. Ecol. Evol.">
        <title>Pezizomycetes genomes reveal the molecular basis of ectomycorrhizal truffle lifestyle.</title>
        <authorList>
            <person name="Murat C."/>
            <person name="Payen T."/>
            <person name="Noel B."/>
            <person name="Kuo A."/>
            <person name="Morin E."/>
            <person name="Chen J."/>
            <person name="Kohler A."/>
            <person name="Krizsan K."/>
            <person name="Balestrini R."/>
            <person name="Da Silva C."/>
            <person name="Montanini B."/>
            <person name="Hainaut M."/>
            <person name="Levati E."/>
            <person name="Barry K.W."/>
            <person name="Belfiori B."/>
            <person name="Cichocki N."/>
            <person name="Clum A."/>
            <person name="Dockter R.B."/>
            <person name="Fauchery L."/>
            <person name="Guy J."/>
            <person name="Iotti M."/>
            <person name="Le Tacon F."/>
            <person name="Lindquist E.A."/>
            <person name="Lipzen A."/>
            <person name="Malagnac F."/>
            <person name="Mello A."/>
            <person name="Molinier V."/>
            <person name="Miyauchi S."/>
            <person name="Poulain J."/>
            <person name="Riccioni C."/>
            <person name="Rubini A."/>
            <person name="Sitrit Y."/>
            <person name="Splivallo R."/>
            <person name="Traeger S."/>
            <person name="Wang M."/>
            <person name="Zifcakova L."/>
            <person name="Wipf D."/>
            <person name="Zambonelli A."/>
            <person name="Paolocci F."/>
            <person name="Nowrousian M."/>
            <person name="Ottonello S."/>
            <person name="Baldrian P."/>
            <person name="Spatafora J.W."/>
            <person name="Henrissat B."/>
            <person name="Nagy L.G."/>
            <person name="Aury J.M."/>
            <person name="Wincker P."/>
            <person name="Grigoriev I.V."/>
            <person name="Bonfante P."/>
            <person name="Martin F.M."/>
        </authorList>
    </citation>
    <scope>NUCLEOTIDE SEQUENCE [LARGE SCALE GENOMIC DNA]</scope>
    <source>
        <strain evidence="2 3">ATCC MYA-4762</strain>
    </source>
</reference>
<dbReference type="AlphaFoldDB" id="A0A3N4LCZ0"/>
<dbReference type="SUPFAM" id="SSF53254">
    <property type="entry name" value="Phosphoglycerate mutase-like"/>
    <property type="match status" value="1"/>
</dbReference>
<keyword evidence="3" id="KW-1185">Reference proteome</keyword>
<dbReference type="STRING" id="1051890.A0A3N4LCZ0"/>
<name>A0A3N4LCZ0_9PEZI</name>
<organism evidence="2 3">
    <name type="scientific">Terfezia boudieri ATCC MYA-4762</name>
    <dbReference type="NCBI Taxonomy" id="1051890"/>
    <lineage>
        <taxon>Eukaryota</taxon>
        <taxon>Fungi</taxon>
        <taxon>Dikarya</taxon>
        <taxon>Ascomycota</taxon>
        <taxon>Pezizomycotina</taxon>
        <taxon>Pezizomycetes</taxon>
        <taxon>Pezizales</taxon>
        <taxon>Pezizaceae</taxon>
        <taxon>Terfezia</taxon>
    </lineage>
</organism>
<dbReference type="PANTHER" id="PTHR16469">
    <property type="entry name" value="UBIQUITIN-ASSOCIATED AND SH3 DOMAIN-CONTAINING BA-RELATED"/>
    <property type="match status" value="1"/>
</dbReference>
<dbReference type="InterPro" id="IPR051710">
    <property type="entry name" value="Phosphatase_SH3-domain"/>
</dbReference>
<dbReference type="CDD" id="cd07040">
    <property type="entry name" value="HP"/>
    <property type="match status" value="1"/>
</dbReference>
<dbReference type="Gene3D" id="3.40.50.1240">
    <property type="entry name" value="Phosphoglycerate mutase-like"/>
    <property type="match status" value="1"/>
</dbReference>
<evidence type="ECO:0000256" key="1">
    <source>
        <dbReference type="SAM" id="MobiDB-lite"/>
    </source>
</evidence>
<dbReference type="InterPro" id="IPR029033">
    <property type="entry name" value="His_PPase_superfam"/>
</dbReference>
<gene>
    <name evidence="2" type="ORF">L211DRAFT_791875</name>
</gene>
<dbReference type="EMBL" id="ML121569">
    <property type="protein sequence ID" value="RPB20566.1"/>
    <property type="molecule type" value="Genomic_DNA"/>
</dbReference>
<protein>
    <recommendedName>
        <fullName evidence="4">Phosphoglycerate mutase-like protein</fullName>
    </recommendedName>
</protein>
<dbReference type="InParanoid" id="A0A3N4LCZ0"/>
<evidence type="ECO:0000313" key="3">
    <source>
        <dbReference type="Proteomes" id="UP000267821"/>
    </source>
</evidence>
<evidence type="ECO:0000313" key="2">
    <source>
        <dbReference type="EMBL" id="RPB20566.1"/>
    </source>
</evidence>
<sequence>MADPSIPQYIFTVRHGARLDAADSSWHLTSATPYDPPLTYGGWLQARSLGQRIANILSTRSASPTTSSLNLTDPKAGGTEIKSKQTRIVIHTSPFLRCIQTSIAISAGISMSWGQQQQENMDNAPPKREYMKPILRVDSWLGEWLTPDYFTEVSPPPEMPLLAATSKADLMRPSSAHAILPNPSMNAQQTPLSPLSTFSKDLETSLPTTTSVGYTPPVPGYAISPNKPIPRGFVSHAKECIDIDYSWDSTKFGRGGEYGEEWSTMHKRFRKGYTQMLNWFSTVGAGITAYKTLWGKPQGSERSSVSEPADGVKYPNSSARDSTTQQQSGAPEEGEFETVVLLVTHGAGCNALIGAMTDKPVLLDIGIASMTMAERTDKSSRTVKPSQKSTYSTGIVPPPSVCPVESTELNVSYDVKVMASTEHLR</sequence>
<accession>A0A3N4LCZ0</accession>
<dbReference type="Proteomes" id="UP000267821">
    <property type="component" value="Unassembled WGS sequence"/>
</dbReference>
<dbReference type="PANTHER" id="PTHR16469:SF27">
    <property type="entry name" value="UBIQUITIN-ASSOCIATED AND SH3 DOMAIN-CONTAINING BA-RELATED"/>
    <property type="match status" value="1"/>
</dbReference>
<proteinExistence type="predicted"/>
<feature type="region of interest" description="Disordered" evidence="1">
    <location>
        <begin position="296"/>
        <end position="333"/>
    </location>
</feature>
<evidence type="ECO:0008006" key="4">
    <source>
        <dbReference type="Google" id="ProtNLM"/>
    </source>
</evidence>
<feature type="non-terminal residue" evidence="2">
    <location>
        <position position="425"/>
    </location>
</feature>
<dbReference type="OrthoDB" id="3898179at2759"/>
<feature type="compositionally biased region" description="Polar residues" evidence="1">
    <location>
        <begin position="315"/>
        <end position="329"/>
    </location>
</feature>